<gene>
    <name evidence="3" type="ORF">COW36_15770</name>
</gene>
<evidence type="ECO:0000256" key="2">
    <source>
        <dbReference type="HAMAP-Rule" id="MF_00489"/>
    </source>
</evidence>
<dbReference type="Pfam" id="PF02639">
    <property type="entry name" value="DUF188"/>
    <property type="match status" value="1"/>
</dbReference>
<dbReference type="CDD" id="cd18720">
    <property type="entry name" value="PIN_YqxD-like"/>
    <property type="match status" value="1"/>
</dbReference>
<dbReference type="InterPro" id="IPR003791">
    <property type="entry name" value="UPF0178"/>
</dbReference>
<evidence type="ECO:0000256" key="1">
    <source>
        <dbReference type="ARBA" id="ARBA00008522"/>
    </source>
</evidence>
<name>A0A2M7G209_9BACT</name>
<dbReference type="Proteomes" id="UP000231019">
    <property type="component" value="Unassembled WGS sequence"/>
</dbReference>
<reference evidence="3 4" key="1">
    <citation type="submission" date="2017-09" db="EMBL/GenBank/DDBJ databases">
        <title>Depth-based differentiation of microbial function through sediment-hosted aquifers and enrichment of novel symbionts in the deep terrestrial subsurface.</title>
        <authorList>
            <person name="Probst A.J."/>
            <person name="Ladd B."/>
            <person name="Jarett J.K."/>
            <person name="Geller-Mcgrath D.E."/>
            <person name="Sieber C.M."/>
            <person name="Emerson J.B."/>
            <person name="Anantharaman K."/>
            <person name="Thomas B.C."/>
            <person name="Malmstrom R."/>
            <person name="Stieglmeier M."/>
            <person name="Klingl A."/>
            <person name="Woyke T."/>
            <person name="Ryan C.M."/>
            <person name="Banfield J.F."/>
        </authorList>
    </citation>
    <scope>NUCLEOTIDE SEQUENCE [LARGE SCALE GENOMIC DNA]</scope>
    <source>
        <strain evidence="3">CG17_big_fil_post_rev_8_21_14_2_50_48_46</strain>
    </source>
</reference>
<proteinExistence type="inferred from homology"/>
<dbReference type="HAMAP" id="MF_00489">
    <property type="entry name" value="UPF0178"/>
    <property type="match status" value="1"/>
</dbReference>
<comment type="similarity">
    <text evidence="1 2">Belongs to the UPF0178 family.</text>
</comment>
<sequence length="152" mass="16950">MSEDSAPPIWVDADACPKPVKEILYRACQRHRRPLILVANMPLNTPQSPWISTLQVEAGVDVADNAIAERVQAGELVISADIPLAADVVAKGALCLNPRGTLYTRDNIHHFLSMRNLFDELRSSEEIRGGPKPFSHKDRMAFANQLEKVLRR</sequence>
<accession>A0A2M7G209</accession>
<protein>
    <recommendedName>
        <fullName evidence="2">UPF0178 protein COW36_15770</fullName>
    </recommendedName>
</protein>
<dbReference type="PANTHER" id="PTHR35146:SF1">
    <property type="entry name" value="UPF0178 PROTEIN YAII"/>
    <property type="match status" value="1"/>
</dbReference>
<dbReference type="NCBIfam" id="NF001095">
    <property type="entry name" value="PRK00124.1"/>
    <property type="match status" value="1"/>
</dbReference>
<organism evidence="3 4">
    <name type="scientific">bacterium (Candidatus Blackallbacteria) CG17_big_fil_post_rev_8_21_14_2_50_48_46</name>
    <dbReference type="NCBI Taxonomy" id="2014261"/>
    <lineage>
        <taxon>Bacteria</taxon>
        <taxon>Candidatus Blackallbacteria</taxon>
    </lineage>
</organism>
<evidence type="ECO:0000313" key="4">
    <source>
        <dbReference type="Proteomes" id="UP000231019"/>
    </source>
</evidence>
<comment type="caution">
    <text evidence="3">The sequence shown here is derived from an EMBL/GenBank/DDBJ whole genome shotgun (WGS) entry which is preliminary data.</text>
</comment>
<dbReference type="PANTHER" id="PTHR35146">
    <property type="entry name" value="UPF0178 PROTEIN YAII"/>
    <property type="match status" value="1"/>
</dbReference>
<evidence type="ECO:0000313" key="3">
    <source>
        <dbReference type="EMBL" id="PIW15803.1"/>
    </source>
</evidence>
<dbReference type="EMBL" id="PFFQ01000044">
    <property type="protein sequence ID" value="PIW15803.1"/>
    <property type="molecule type" value="Genomic_DNA"/>
</dbReference>
<dbReference type="AlphaFoldDB" id="A0A2M7G209"/>